<evidence type="ECO:0000313" key="3">
    <source>
        <dbReference type="Proteomes" id="UP000561066"/>
    </source>
</evidence>
<dbReference type="RefSeq" id="WP_182941733.1">
    <property type="nucleotide sequence ID" value="NZ_JABEQH010000005.1"/>
</dbReference>
<gene>
    <name evidence="2" type="ORF">HLH21_04440</name>
</gene>
<dbReference type="AlphaFoldDB" id="A0A7W4J5P1"/>
<sequence length="115" mass="12269">MTLQTATTRLTGLLMLAWVSMAMACPASAHRHHPHEHTVYGTIKGYSTVIDPHGSQYQSDDAFCQTDATMAATPTDAATSTGGSQRARMKQAYAACMQSRGAWQRGDAVVSPPPS</sequence>
<accession>A0A7W4J5P1</accession>
<name>A0A7W4J5P1_9PROT</name>
<evidence type="ECO:0000313" key="2">
    <source>
        <dbReference type="EMBL" id="MBB2175175.1"/>
    </source>
</evidence>
<evidence type="ECO:0000256" key="1">
    <source>
        <dbReference type="SAM" id="SignalP"/>
    </source>
</evidence>
<dbReference type="Proteomes" id="UP000561066">
    <property type="component" value="Unassembled WGS sequence"/>
</dbReference>
<comment type="caution">
    <text evidence="2">The sequence shown here is derived from an EMBL/GenBank/DDBJ whole genome shotgun (WGS) entry which is preliminary data.</text>
</comment>
<reference evidence="2 3" key="1">
    <citation type="submission" date="2020-04" db="EMBL/GenBank/DDBJ databases">
        <title>Description of novel Gluconacetobacter.</title>
        <authorList>
            <person name="Sombolestani A."/>
        </authorList>
    </citation>
    <scope>NUCLEOTIDE SEQUENCE [LARGE SCALE GENOMIC DNA]</scope>
    <source>
        <strain evidence="2 3">LMG 21312</strain>
    </source>
</reference>
<keyword evidence="3" id="KW-1185">Reference proteome</keyword>
<organism evidence="2 3">
    <name type="scientific">Gluconacetobacter johannae</name>
    <dbReference type="NCBI Taxonomy" id="112140"/>
    <lineage>
        <taxon>Bacteria</taxon>
        <taxon>Pseudomonadati</taxon>
        <taxon>Pseudomonadota</taxon>
        <taxon>Alphaproteobacteria</taxon>
        <taxon>Acetobacterales</taxon>
        <taxon>Acetobacteraceae</taxon>
        <taxon>Gluconacetobacter</taxon>
    </lineage>
</organism>
<keyword evidence="1" id="KW-0732">Signal</keyword>
<protein>
    <submittedName>
        <fullName evidence="2">Uncharacterized protein</fullName>
    </submittedName>
</protein>
<proteinExistence type="predicted"/>
<feature type="chain" id="PRO_5030573433" evidence="1">
    <location>
        <begin position="25"/>
        <end position="115"/>
    </location>
</feature>
<dbReference type="EMBL" id="JABEQH010000005">
    <property type="protein sequence ID" value="MBB2175175.1"/>
    <property type="molecule type" value="Genomic_DNA"/>
</dbReference>
<feature type="signal peptide" evidence="1">
    <location>
        <begin position="1"/>
        <end position="24"/>
    </location>
</feature>